<dbReference type="OrthoDB" id="9768630at2"/>
<dbReference type="PROSITE" id="PS51257">
    <property type="entry name" value="PROKAR_LIPOPROTEIN"/>
    <property type="match status" value="1"/>
</dbReference>
<evidence type="ECO:0000256" key="1">
    <source>
        <dbReference type="ARBA" id="ARBA00008520"/>
    </source>
</evidence>
<comment type="caution">
    <text evidence="4">The sequence shown here is derived from an EMBL/GenBank/DDBJ whole genome shotgun (WGS) entry which is preliminary data.</text>
</comment>
<evidence type="ECO:0000313" key="5">
    <source>
        <dbReference type="Proteomes" id="UP000272490"/>
    </source>
</evidence>
<dbReference type="AlphaFoldDB" id="A0A3P3QWJ9"/>
<gene>
    <name evidence="4" type="ORF">EHV10_07685</name>
</gene>
<organism evidence="4 5">
    <name type="scientific">Lachnoanaerobaculum gingivalis</name>
    <dbReference type="NCBI Taxonomy" id="2490855"/>
    <lineage>
        <taxon>Bacteria</taxon>
        <taxon>Bacillati</taxon>
        <taxon>Bacillota</taxon>
        <taxon>Clostridia</taxon>
        <taxon>Lachnospirales</taxon>
        <taxon>Lachnospiraceae</taxon>
        <taxon>Lachnoanaerobaculum</taxon>
    </lineage>
</organism>
<dbReference type="PANTHER" id="PTHR43649">
    <property type="entry name" value="ARABINOSE-BINDING PROTEIN-RELATED"/>
    <property type="match status" value="1"/>
</dbReference>
<keyword evidence="5" id="KW-1185">Reference proteome</keyword>
<comment type="similarity">
    <text evidence="1">Belongs to the bacterial solute-binding protein 1 family.</text>
</comment>
<evidence type="ECO:0000313" key="4">
    <source>
        <dbReference type="EMBL" id="RRJ25505.1"/>
    </source>
</evidence>
<dbReference type="PANTHER" id="PTHR43649:SF29">
    <property type="entry name" value="OSMOPROTECTIVE COMPOUNDS-BINDING PROTEIN GGTB"/>
    <property type="match status" value="1"/>
</dbReference>
<feature type="chain" id="PRO_5039313165" evidence="3">
    <location>
        <begin position="21"/>
        <end position="436"/>
    </location>
</feature>
<feature type="signal peptide" evidence="3">
    <location>
        <begin position="1"/>
        <end position="20"/>
    </location>
</feature>
<dbReference type="Proteomes" id="UP000272490">
    <property type="component" value="Unassembled WGS sequence"/>
</dbReference>
<keyword evidence="3" id="KW-0732">Signal</keyword>
<accession>A0A3P3QWJ9</accession>
<dbReference type="RefSeq" id="WP_128674139.1">
    <property type="nucleotide sequence ID" value="NZ_RRCO01000003.1"/>
</dbReference>
<reference evidence="4 5" key="1">
    <citation type="submission" date="2018-11" db="EMBL/GenBank/DDBJ databases">
        <title>Genome sequencing of Lachnoanaerobaculum sp. KCOM 2030 (= ChDC B114).</title>
        <authorList>
            <person name="Kook J.-K."/>
            <person name="Park S.-N."/>
            <person name="Lim Y.K."/>
        </authorList>
    </citation>
    <scope>NUCLEOTIDE SEQUENCE [LARGE SCALE GENOMIC DNA]</scope>
    <source>
        <strain evidence="4 5">KCOM 2030</strain>
    </source>
</reference>
<keyword evidence="2" id="KW-0813">Transport</keyword>
<sequence>MKRKLLSVLLIAAMGVSVLAGCASSDSQKTEVDKKAASSDENVLEFYHGYYQDKSEWAAAQVMRDIYDEFAKAHADGAVTFKPIPVENRDDIVSAKVAGGSFPDMVDVGGAGVPQSAISQNLVYDLKPYIDENKLQDAVGLNYTQHDMDGHIYAVHDQIESRGLWYNSSVFEKAGVSADALKDWNSFGEAMTKISALNDGTYGYIGGQGSSYIVNSIMASTENGKKMLESELTEEIINSDEFANAFKTAAKLDQANGSDHTTDDNGNLMAEFNTNGKVGVLFNGVWNASGIDASLVDSIEPSLFPGNVAIASAGGGLAVSNKMSDEKTKLALEFIKYMTSKEVQEKIFTEVQANPCNTTVDLNALAQKSGDAATIKLAKACSQVNSADTVVIDMNYTWGSDVDKAIINALMECAVSGTDVDARFESLKKELLALIG</sequence>
<protein>
    <submittedName>
        <fullName evidence="4">Carbohydrate ABC transporter substrate-binding protein</fullName>
    </submittedName>
</protein>
<dbReference type="Pfam" id="PF13416">
    <property type="entry name" value="SBP_bac_8"/>
    <property type="match status" value="1"/>
</dbReference>
<evidence type="ECO:0000256" key="2">
    <source>
        <dbReference type="ARBA" id="ARBA00022448"/>
    </source>
</evidence>
<proteinExistence type="inferred from homology"/>
<dbReference type="EMBL" id="RRCO01000003">
    <property type="protein sequence ID" value="RRJ25505.1"/>
    <property type="molecule type" value="Genomic_DNA"/>
</dbReference>
<dbReference type="InterPro" id="IPR006059">
    <property type="entry name" value="SBP"/>
</dbReference>
<dbReference type="Gene3D" id="3.40.190.10">
    <property type="entry name" value="Periplasmic binding protein-like II"/>
    <property type="match status" value="2"/>
</dbReference>
<evidence type="ECO:0000256" key="3">
    <source>
        <dbReference type="SAM" id="SignalP"/>
    </source>
</evidence>
<dbReference type="SUPFAM" id="SSF53850">
    <property type="entry name" value="Periplasmic binding protein-like II"/>
    <property type="match status" value="1"/>
</dbReference>
<name>A0A3P3QWJ9_9FIRM</name>
<dbReference type="InterPro" id="IPR050490">
    <property type="entry name" value="Bact_solute-bd_prot1"/>
</dbReference>